<keyword evidence="7 12" id="KW-0808">Transferase</keyword>
<evidence type="ECO:0000256" key="1">
    <source>
        <dbReference type="ARBA" id="ARBA00000968"/>
    </source>
</evidence>
<feature type="repeat" description="Lumazine-binding" evidence="10">
    <location>
        <begin position="1"/>
        <end position="92"/>
    </location>
</feature>
<evidence type="ECO:0000313" key="13">
    <source>
        <dbReference type="Proteomes" id="UP000322454"/>
    </source>
</evidence>
<dbReference type="NCBIfam" id="NF006767">
    <property type="entry name" value="PRK09289.1"/>
    <property type="match status" value="1"/>
</dbReference>
<organism evidence="12 13">
    <name type="scientific">Candidatus Acidulodesulfobacterium acidiphilum</name>
    <dbReference type="NCBI Taxonomy" id="2597224"/>
    <lineage>
        <taxon>Bacteria</taxon>
        <taxon>Deltaproteobacteria</taxon>
        <taxon>Candidatus Acidulodesulfobacterales</taxon>
        <taxon>Candidatus Acidulodesulfobacterium</taxon>
    </lineage>
</organism>
<dbReference type="Pfam" id="PF00677">
    <property type="entry name" value="Lum_binding"/>
    <property type="match status" value="2"/>
</dbReference>
<comment type="function">
    <text evidence="2">Catalyzes the dismutation of two molecules of 6,7-dimethyl-8-ribityllumazine, resulting in the formation of riboflavin and 5-amino-6-(D-ribitylamino)uracil.</text>
</comment>
<keyword evidence="6" id="KW-0686">Riboflavin biosynthesis</keyword>
<dbReference type="CDD" id="cd00402">
    <property type="entry name" value="Riboflavin_synthase_like"/>
    <property type="match status" value="1"/>
</dbReference>
<gene>
    <name evidence="12" type="primary">ribE</name>
    <name evidence="12" type="ORF">EVJ48_00085</name>
</gene>
<evidence type="ECO:0000256" key="6">
    <source>
        <dbReference type="ARBA" id="ARBA00022619"/>
    </source>
</evidence>
<evidence type="ECO:0000259" key="11">
    <source>
        <dbReference type="PROSITE" id="PS51177"/>
    </source>
</evidence>
<name>A0A520XGX7_9DELT</name>
<dbReference type="Gene3D" id="2.40.30.20">
    <property type="match status" value="2"/>
</dbReference>
<protein>
    <recommendedName>
        <fullName evidence="5 9">Riboflavin synthase</fullName>
        <ecNumber evidence="4 9">2.5.1.9</ecNumber>
    </recommendedName>
</protein>
<dbReference type="InterPro" id="IPR017938">
    <property type="entry name" value="Riboflavin_synthase-like_b-brl"/>
</dbReference>
<dbReference type="InterPro" id="IPR023366">
    <property type="entry name" value="ATP_synth_asu-like_sf"/>
</dbReference>
<evidence type="ECO:0000256" key="4">
    <source>
        <dbReference type="ARBA" id="ARBA00012827"/>
    </source>
</evidence>
<dbReference type="PANTHER" id="PTHR21098">
    <property type="entry name" value="RIBOFLAVIN SYNTHASE ALPHA CHAIN"/>
    <property type="match status" value="1"/>
</dbReference>
<dbReference type="AlphaFoldDB" id="A0A520XGX7"/>
<comment type="pathway">
    <text evidence="3">Cofactor biosynthesis; riboflavin biosynthesis; riboflavin from 2-hydroxy-3-oxobutyl phosphate and 5-amino-6-(D-ribitylamino)uracil: step 2/2.</text>
</comment>
<dbReference type="GO" id="GO:0009231">
    <property type="term" value="P:riboflavin biosynthetic process"/>
    <property type="evidence" value="ECO:0007669"/>
    <property type="project" value="UniProtKB-KW"/>
</dbReference>
<evidence type="ECO:0000256" key="7">
    <source>
        <dbReference type="ARBA" id="ARBA00022679"/>
    </source>
</evidence>
<dbReference type="GO" id="GO:0004746">
    <property type="term" value="F:riboflavin synthase activity"/>
    <property type="evidence" value="ECO:0007669"/>
    <property type="project" value="UniProtKB-UniRule"/>
</dbReference>
<evidence type="ECO:0000256" key="2">
    <source>
        <dbReference type="ARBA" id="ARBA00002803"/>
    </source>
</evidence>
<dbReference type="EC" id="2.5.1.9" evidence="4 9"/>
<proteinExistence type="predicted"/>
<accession>A0A520XGX7</accession>
<evidence type="ECO:0000313" key="12">
    <source>
        <dbReference type="EMBL" id="RZV40356.1"/>
    </source>
</evidence>
<keyword evidence="8" id="KW-0677">Repeat</keyword>
<dbReference type="PROSITE" id="PS51177">
    <property type="entry name" value="LUMAZINE_BIND"/>
    <property type="match status" value="2"/>
</dbReference>
<evidence type="ECO:0000256" key="10">
    <source>
        <dbReference type="PROSITE-ProRule" id="PRU00524"/>
    </source>
</evidence>
<dbReference type="SUPFAM" id="SSF63380">
    <property type="entry name" value="Riboflavin synthase domain-like"/>
    <property type="match status" value="2"/>
</dbReference>
<dbReference type="NCBIfam" id="TIGR00187">
    <property type="entry name" value="ribE"/>
    <property type="match status" value="1"/>
</dbReference>
<comment type="caution">
    <text evidence="12">The sequence shown here is derived from an EMBL/GenBank/DDBJ whole genome shotgun (WGS) entry which is preliminary data.</text>
</comment>
<evidence type="ECO:0000256" key="3">
    <source>
        <dbReference type="ARBA" id="ARBA00004887"/>
    </source>
</evidence>
<dbReference type="InterPro" id="IPR001783">
    <property type="entry name" value="Lumazine-bd"/>
</dbReference>
<sequence length="233" mass="24871">MFTGIIKELGKVKSISGGVISIAVKGAGKSAYIGQSISVNGVCLTVKKIAYPVLSFDYTPATFNASALKYLKINEAVNIEPALSVNSDISGHFVLGHIDGIGKITETKKFGNSIIIGIKITHSIDDNLEKYIIAKGSASIDGISLTVNEVKSDTFLVSIIPLTYRETNLNYKTTGDYVNIESDIIERTVVSRLNDLGASKLIRGGEGNAVKERNGYGKAGGVTMEFLTENGFI</sequence>
<dbReference type="InterPro" id="IPR026017">
    <property type="entry name" value="Lumazine-bd_dom"/>
</dbReference>
<reference evidence="12 13" key="1">
    <citation type="submission" date="2019-01" db="EMBL/GenBank/DDBJ databases">
        <title>Insights into ecological role of a new deltaproteobacterial order Candidatus Sinidesulfobacterales (Sva0485) by metagenomics and metatranscriptomics.</title>
        <authorList>
            <person name="Tan S."/>
            <person name="Liu J."/>
            <person name="Fang Y."/>
            <person name="Hedlund B."/>
            <person name="Lian Z.-H."/>
            <person name="Huang L.-Y."/>
            <person name="Li J.-T."/>
            <person name="Huang L.-N."/>
            <person name="Li W.-J."/>
            <person name="Jiang H.-C."/>
            <person name="Dong H.-L."/>
            <person name="Shu W.-S."/>
        </authorList>
    </citation>
    <scope>NUCLEOTIDE SEQUENCE [LARGE SCALE GENOMIC DNA]</scope>
    <source>
        <strain evidence="12">AP4</strain>
    </source>
</reference>
<feature type="repeat" description="Lumazine-binding" evidence="10">
    <location>
        <begin position="93"/>
        <end position="193"/>
    </location>
</feature>
<dbReference type="EMBL" id="SHMQ01000001">
    <property type="protein sequence ID" value="RZV40356.1"/>
    <property type="molecule type" value="Genomic_DNA"/>
</dbReference>
<evidence type="ECO:0000256" key="9">
    <source>
        <dbReference type="NCBIfam" id="TIGR00187"/>
    </source>
</evidence>
<dbReference type="PIRSF" id="PIRSF000498">
    <property type="entry name" value="Riboflavin_syn_A"/>
    <property type="match status" value="1"/>
</dbReference>
<comment type="catalytic activity">
    <reaction evidence="1">
        <text>2 6,7-dimethyl-8-(1-D-ribityl)lumazine + H(+) = 5-amino-6-(D-ribitylamino)uracil + riboflavin</text>
        <dbReference type="Rhea" id="RHEA:20772"/>
        <dbReference type="ChEBI" id="CHEBI:15378"/>
        <dbReference type="ChEBI" id="CHEBI:15934"/>
        <dbReference type="ChEBI" id="CHEBI:57986"/>
        <dbReference type="ChEBI" id="CHEBI:58201"/>
        <dbReference type="EC" id="2.5.1.9"/>
    </reaction>
</comment>
<feature type="domain" description="Lumazine-binding" evidence="11">
    <location>
        <begin position="1"/>
        <end position="92"/>
    </location>
</feature>
<evidence type="ECO:0000256" key="8">
    <source>
        <dbReference type="ARBA" id="ARBA00022737"/>
    </source>
</evidence>
<dbReference type="PANTHER" id="PTHR21098:SF12">
    <property type="entry name" value="RIBOFLAVIN SYNTHASE"/>
    <property type="match status" value="1"/>
</dbReference>
<feature type="domain" description="Lumazine-binding" evidence="11">
    <location>
        <begin position="93"/>
        <end position="193"/>
    </location>
</feature>
<evidence type="ECO:0000256" key="5">
    <source>
        <dbReference type="ARBA" id="ARBA00013950"/>
    </source>
</evidence>
<dbReference type="Proteomes" id="UP000322454">
    <property type="component" value="Unassembled WGS sequence"/>
</dbReference>